<evidence type="ECO:0000256" key="3">
    <source>
        <dbReference type="ARBA" id="ARBA00023163"/>
    </source>
</evidence>
<dbReference type="Gene3D" id="3.40.50.2300">
    <property type="match status" value="1"/>
</dbReference>
<evidence type="ECO:0000256" key="1">
    <source>
        <dbReference type="ARBA" id="ARBA00023015"/>
    </source>
</evidence>
<accession>A0ABV2QDC3</accession>
<evidence type="ECO:0000313" key="7">
    <source>
        <dbReference type="EMBL" id="MET4579055.1"/>
    </source>
</evidence>
<dbReference type="SUPFAM" id="SSF46894">
    <property type="entry name" value="C-terminal effector domain of the bipartite response regulators"/>
    <property type="match status" value="1"/>
</dbReference>
<name>A0ABV2QDC3_9BURK</name>
<dbReference type="PANTHER" id="PTHR44688:SF16">
    <property type="entry name" value="DNA-BINDING TRANSCRIPTIONAL ACTIVATOR DEVR_DOSR"/>
    <property type="match status" value="1"/>
</dbReference>
<dbReference type="PROSITE" id="PS50043">
    <property type="entry name" value="HTH_LUXR_2"/>
    <property type="match status" value="1"/>
</dbReference>
<dbReference type="InterPro" id="IPR016032">
    <property type="entry name" value="Sig_transdc_resp-reg_C-effctor"/>
</dbReference>
<gene>
    <name evidence="7" type="ORF">ABIE13_004178</name>
</gene>
<dbReference type="CDD" id="cd06170">
    <property type="entry name" value="LuxR_C_like"/>
    <property type="match status" value="1"/>
</dbReference>
<dbReference type="InterPro" id="IPR001789">
    <property type="entry name" value="Sig_transdc_resp-reg_receiver"/>
</dbReference>
<dbReference type="PRINTS" id="PR00038">
    <property type="entry name" value="HTHLUXR"/>
</dbReference>
<evidence type="ECO:0000256" key="4">
    <source>
        <dbReference type="PROSITE-ProRule" id="PRU00169"/>
    </source>
</evidence>
<dbReference type="CDD" id="cd17537">
    <property type="entry name" value="REC_FixJ"/>
    <property type="match status" value="1"/>
</dbReference>
<feature type="modified residue" description="4-aspartylphosphate" evidence="4">
    <location>
        <position position="117"/>
    </location>
</feature>
<proteinExistence type="predicted"/>
<organism evidence="7 8">
    <name type="scientific">Ottowia thiooxydans</name>
    <dbReference type="NCBI Taxonomy" id="219182"/>
    <lineage>
        <taxon>Bacteria</taxon>
        <taxon>Pseudomonadati</taxon>
        <taxon>Pseudomonadota</taxon>
        <taxon>Betaproteobacteria</taxon>
        <taxon>Burkholderiales</taxon>
        <taxon>Comamonadaceae</taxon>
        <taxon>Ottowia</taxon>
    </lineage>
</organism>
<evidence type="ECO:0000256" key="2">
    <source>
        <dbReference type="ARBA" id="ARBA00023125"/>
    </source>
</evidence>
<dbReference type="SUPFAM" id="SSF52172">
    <property type="entry name" value="CheY-like"/>
    <property type="match status" value="1"/>
</dbReference>
<dbReference type="InterPro" id="IPR000792">
    <property type="entry name" value="Tscrpt_reg_LuxR_C"/>
</dbReference>
<keyword evidence="1" id="KW-0805">Transcription regulation</keyword>
<feature type="domain" description="Response regulatory" evidence="6">
    <location>
        <begin position="68"/>
        <end position="182"/>
    </location>
</feature>
<dbReference type="Proteomes" id="UP001549320">
    <property type="component" value="Unassembled WGS sequence"/>
</dbReference>
<evidence type="ECO:0000259" key="5">
    <source>
        <dbReference type="PROSITE" id="PS50043"/>
    </source>
</evidence>
<dbReference type="SMART" id="SM00448">
    <property type="entry name" value="REC"/>
    <property type="match status" value="1"/>
</dbReference>
<sequence>MARILRKAESVSLSRQKHNECGNTIEYERRCDSYRYANCIHLAYPITQKQADSSMPPTRSTAHEYEPKVYVVDDDESVRESLRWLLESVCHKVEVFSNGREFLAGADPTIPGCVLLDLRMPYMGGFELQQTMRTSGFNLPIIFLTAHGDIPMTVRAMKDGAYDFIEKPFNDQDLLDKVTGAIKVGLNEYHKARVNDETTDLLNQLSTREREVFDLLVEGLASKVIAIRLNISYKTVEVHRAHIREKLGATSLAELIRLGMRGSTQY</sequence>
<dbReference type="Pfam" id="PF00196">
    <property type="entry name" value="GerE"/>
    <property type="match status" value="1"/>
</dbReference>
<evidence type="ECO:0000313" key="8">
    <source>
        <dbReference type="Proteomes" id="UP001549320"/>
    </source>
</evidence>
<keyword evidence="4" id="KW-0597">Phosphoprotein</keyword>
<dbReference type="Gene3D" id="1.10.10.10">
    <property type="entry name" value="Winged helix-like DNA-binding domain superfamily/Winged helix DNA-binding domain"/>
    <property type="match status" value="1"/>
</dbReference>
<comment type="caution">
    <text evidence="7">The sequence shown here is derived from an EMBL/GenBank/DDBJ whole genome shotgun (WGS) entry which is preliminary data.</text>
</comment>
<dbReference type="PROSITE" id="PS00622">
    <property type="entry name" value="HTH_LUXR_1"/>
    <property type="match status" value="1"/>
</dbReference>
<keyword evidence="2" id="KW-0238">DNA-binding</keyword>
<dbReference type="SMART" id="SM00421">
    <property type="entry name" value="HTH_LUXR"/>
    <property type="match status" value="1"/>
</dbReference>
<dbReference type="InterPro" id="IPR036388">
    <property type="entry name" value="WH-like_DNA-bd_sf"/>
</dbReference>
<protein>
    <submittedName>
        <fullName evidence="7">Two-component system response regulator FixJ</fullName>
    </submittedName>
</protein>
<reference evidence="7 8" key="1">
    <citation type="submission" date="2024-06" db="EMBL/GenBank/DDBJ databases">
        <title>Sorghum-associated microbial communities from plants grown in Nebraska, USA.</title>
        <authorList>
            <person name="Schachtman D."/>
        </authorList>
    </citation>
    <scope>NUCLEOTIDE SEQUENCE [LARGE SCALE GENOMIC DNA]</scope>
    <source>
        <strain evidence="7 8">2709</strain>
    </source>
</reference>
<evidence type="ECO:0000259" key="6">
    <source>
        <dbReference type="PROSITE" id="PS50110"/>
    </source>
</evidence>
<dbReference type="PANTHER" id="PTHR44688">
    <property type="entry name" value="DNA-BINDING TRANSCRIPTIONAL ACTIVATOR DEVR_DOSR"/>
    <property type="match status" value="1"/>
</dbReference>
<dbReference type="Pfam" id="PF00072">
    <property type="entry name" value="Response_reg"/>
    <property type="match status" value="1"/>
</dbReference>
<keyword evidence="8" id="KW-1185">Reference proteome</keyword>
<feature type="domain" description="HTH luxR-type" evidence="5">
    <location>
        <begin position="198"/>
        <end position="263"/>
    </location>
</feature>
<dbReference type="InterPro" id="IPR011006">
    <property type="entry name" value="CheY-like_superfamily"/>
</dbReference>
<dbReference type="PROSITE" id="PS50110">
    <property type="entry name" value="RESPONSE_REGULATORY"/>
    <property type="match status" value="1"/>
</dbReference>
<dbReference type="EMBL" id="JBEPSH010000008">
    <property type="protein sequence ID" value="MET4579055.1"/>
    <property type="molecule type" value="Genomic_DNA"/>
</dbReference>
<keyword evidence="3" id="KW-0804">Transcription</keyword>